<feature type="signal peptide" evidence="9">
    <location>
        <begin position="1"/>
        <end position="17"/>
    </location>
</feature>
<dbReference type="PANTHER" id="PTHR11465">
    <property type="entry name" value="CATALASE"/>
    <property type="match status" value="1"/>
</dbReference>
<proteinExistence type="inferred from homology"/>
<evidence type="ECO:0000256" key="5">
    <source>
        <dbReference type="ARBA" id="ARBA00023002"/>
    </source>
</evidence>
<feature type="compositionally biased region" description="Basic and acidic residues" evidence="8">
    <location>
        <begin position="2696"/>
        <end position="2707"/>
    </location>
</feature>
<dbReference type="InterPro" id="IPR011614">
    <property type="entry name" value="Catalase_core"/>
</dbReference>
<dbReference type="InterPro" id="IPR018028">
    <property type="entry name" value="Catalase"/>
</dbReference>
<evidence type="ECO:0000313" key="11">
    <source>
        <dbReference type="EMBL" id="SOQ42760.1"/>
    </source>
</evidence>
<evidence type="ECO:0000256" key="2">
    <source>
        <dbReference type="ARBA" id="ARBA00022559"/>
    </source>
</evidence>
<accession>A0A2H1VPK6</accession>
<dbReference type="SMART" id="SM01060">
    <property type="entry name" value="Catalase"/>
    <property type="match status" value="5"/>
</dbReference>
<organism evidence="11">
    <name type="scientific">Spodoptera frugiperda</name>
    <name type="common">Fall armyworm</name>
    <dbReference type="NCBI Taxonomy" id="7108"/>
    <lineage>
        <taxon>Eukaryota</taxon>
        <taxon>Metazoa</taxon>
        <taxon>Ecdysozoa</taxon>
        <taxon>Arthropoda</taxon>
        <taxon>Hexapoda</taxon>
        <taxon>Insecta</taxon>
        <taxon>Pterygota</taxon>
        <taxon>Neoptera</taxon>
        <taxon>Endopterygota</taxon>
        <taxon>Lepidoptera</taxon>
        <taxon>Glossata</taxon>
        <taxon>Ditrysia</taxon>
        <taxon>Noctuoidea</taxon>
        <taxon>Noctuidae</taxon>
        <taxon>Amphipyrinae</taxon>
        <taxon>Spodoptera</taxon>
    </lineage>
</organism>
<dbReference type="GO" id="GO:0042744">
    <property type="term" value="P:hydrogen peroxide catabolic process"/>
    <property type="evidence" value="ECO:0007669"/>
    <property type="project" value="UniProtKB-KW"/>
</dbReference>
<evidence type="ECO:0000256" key="7">
    <source>
        <dbReference type="ARBA" id="ARBA00023324"/>
    </source>
</evidence>
<dbReference type="Gene3D" id="2.40.180.10">
    <property type="entry name" value="Catalase core domain"/>
    <property type="match status" value="5"/>
</dbReference>
<evidence type="ECO:0000256" key="3">
    <source>
        <dbReference type="ARBA" id="ARBA00022617"/>
    </source>
</evidence>
<dbReference type="GO" id="GO:0020037">
    <property type="term" value="F:heme binding"/>
    <property type="evidence" value="ECO:0007669"/>
    <property type="project" value="InterPro"/>
</dbReference>
<gene>
    <name evidence="11" type="ORF">SFRICE_020556</name>
</gene>
<feature type="compositionally biased region" description="Basic and acidic residues" evidence="8">
    <location>
        <begin position="2133"/>
        <end position="2148"/>
    </location>
</feature>
<sequence>MKAIVVCLFCVIILVESDEYLNVTYEPVQRQLLDFKKEHPHPIGLWTKLAGDPVEIRDTITINSDQFNNQLFVDTFSTFDGRRIPERIATAKGTGAFGYFEVTHDVSKYTYADVFNGVGKKTPLVVRFAAALQNLGGTELLREIKTMAIKFYTKEGNFDLLTISTPVFPFRDPMVFRDLVNAFQRNPQTNMADSTSVYDITTLRPELGHNLFWIMSDYGLPNGYRRMDSFAIHAFEISNKYGETHYVRFNLRSELGFQPLTTAQAAAIQSQDLDYFTRDLYNAIDSGQYPAWKLEMDVMTPHEIQKVDYDPFDVTKLWKNGTFITVPIGRLVLNKNPDNHFRDIEQAAFNPGHLVPGIPGPVDYLFRGRRTFYRDAQNYRLGRNHNNILVNMPLYEKTYVRDGRPPTRLNMKNAPNYYANSFNGPVPFVDVNRPWKKLQVLENNAVDLEPMWYFYNFILEDEAHRQRFIDNIVISLLPVTPPVIQRVFKLLFLVDKELGTRVKAAYEVALAAQQAAALAAPPPPIPGRRAIIACLLCVVILVESNDYTNVTYQPVQRQLLDFKNHHPRPIGLWTKNAGEPVDIRDTITINSDLFSNQLLIDTMSTKNAERIPERVVTAKGTGAFGYFEVTHDISKYTYADVFNGVGKKTPVIVRFASAFQNKGGSELARDLKTMAIKFYTEEGNLDILALSIPVFAFKDPMMTRDMNHAFTRNPQTNMYDFTSFYDLVTLRPSFGQALFWLMSDYGIPNGYRKMDAFPINTYELASKHGEKYYVRFNFRTELGFSYLTTAEAAAIQSLDLDYFTRDLYNAIGSGQYPAWKLEMDVMSLHDLKKVDYNPFDVTTLWKNGTFYTVPIGRLVLNRNVKNHFRDIEQAAFDPGNLVPGIPGPVDFLFRGRRMVYRDTQNYRLGRNHNKILVNMPLYEKTYVRDGRPPTNLNMKNAPNYYPNSFHGPVPYVDEKRPLKKLEVLENNVVDLAPMSYFYNHILEDEAQRQRFVANIVMTLVPVTPPVVQRVMKLFHLVDDDLSERVRTGYEAAIAAQEAAAVATPPPAVSSRRVPSAQSLPKPCLLYVVMQVESNEYYNVTYEPVQRQLLDFKKHHPRPIGLWTKNAGEPVDIRDTITINSDQFSNQLLIDTISTVAGERIPERVVTAKGTGAFGYFEVTHDISKYTYADVFNGVGKKTPVVVRFSTAFQNKGGSDLARDLKTMAVKFYTQEGNLDLLSISIPVFAFRDPMLSRDITHAFKRNPQTNMYDFTSFYDIVTLRPIFAHSLFWLMSDYGIPNGYRKMDAFPVHTYELASKHGDKYYVRFNFRTELGFSYLTTAEAAAIQSLDLDYFTRDLYNAIGSGQYPSWKLEMDVLSLHNLKKVDYNPFDVTTLWKNGTFYTVPIGRLVLNRNVKNHFRDVEQAAFNPGNLVPGIPGPVDYLSCGERMFYRDTQNYRLGRNHNKISVNMPLYEKTYVRDGRPPTNLNMKNAPNYYPNSFHGPVPYVDEHRPWKKLKVLETNAFDLEPAWYFYNYILEDEAHRLRFIANVVLTLVPVTPPVVQRAMKLLHLIDQDLGERVKAGYEVALAAQQAVANATPAETMSFRRTAMNIMKAIAVCLFSVVILVESNEYLNVTYQPVHRQLLDFKKEHPYPIGLWTKNAGDPVEIRDTTTINSDVFNNQLFIDTFSTFDGERIPERVVHARGTGAFGYFEVTHDVSKYTSADVFNGVGKKTPLVARFSNALQGLGGTDFPREHRGMSVKFYTKEGNLDLLCLSIPVYFYRDPIFFKHLLHAFTRNPQTTLFNPTSVFDFITLRPAFIHGFFWVMSDFGIPDGYRKMDAFPIHTYEVSNKHGETHYVRFNFRTEQGVAILTNEEAAALQSQDLEYFNRDLYNAINSGEYPAWKLEMDVMTPHDIQRVDYDPFDVTRLWKNGTFFTVPIGRMVLNKNVENNFRDIEQAAFNPGHLVPGITGSPEGLFRGRRMFYRDTQNYRLGRNHNNILVNMPLYEKTYARDGRPPTRLNMKNAPNYFPNSFNGPLPCVDEQRPWKKLQVLESNAVDLEPAWYFYNFILEDDAHRQRFINTWAAALVPVTPPVLQRTLKLLHQVDKDLGMRVAVTHEILLARAMAQQAAARAASAVPRPKRNLMTSEGPPEHDNMGKSDDSKRFDNVTYQPVHRQLLDFKIKNPVCKHAFYNPETGSDLADFIKKNIFNFCIYFQHSIGLWTKNAGDPVDIRDTVTINSDQFSNQLLIDTISTLDGERIPERVVHAKGTGAFGYFEVTHDVSKYTYADVFNGVEKKTPVVVRFSTSLQPLGGSDVSREPKGLAVKFYTEEGNLDILCLSTPVFQFRDPMTVREVLHGFKVNPQSNIRLDFTSAVDLLTLRPSLAHNAFWVMSDFGVPDGYRRMDYFPIHTFEIANKYGETHYVRFHFRTEQGVAILTSVQAAAIQAVDLDYYNRDLYNAIDSGKYPSWRLEMDVMTRHDIQKVDFDPFDVTRLWKNGTFHTVPIGKLVLNKNVENLFKDVEQAAYSPANLVPGIPGPVDFLFRGRRTFYRDTQNYRLGRNHNKILVNMPLYEKTYVRDGRPPTRLNMRNAPNYYPNSFHGPVPYVDERRPLKKLEVLENNAVDVEPLWYFYNHIIKDEDQRLRFIANVAVPLAQVTPPVVQRLLKLLFLIDEDLATRIRAAYEVALVAQQAATLVPTPSIEYPGNIPTTQEVPKHNTTEIPKS</sequence>
<keyword evidence="4" id="KW-0479">Metal-binding</keyword>
<dbReference type="InterPro" id="IPR010582">
    <property type="entry name" value="Catalase_immune_responsive"/>
</dbReference>
<dbReference type="Gene3D" id="1.20.1370.60">
    <property type="match status" value="6"/>
</dbReference>
<dbReference type="GO" id="GO:0046872">
    <property type="term" value="F:metal ion binding"/>
    <property type="evidence" value="ECO:0007669"/>
    <property type="project" value="UniProtKB-KW"/>
</dbReference>
<dbReference type="Pfam" id="PF06628">
    <property type="entry name" value="Catalase-rel"/>
    <property type="match status" value="1"/>
</dbReference>
<keyword evidence="3" id="KW-0349">Heme</keyword>
<feature type="domain" description="Catalase core" evidence="10">
    <location>
        <begin position="2206"/>
        <end position="2586"/>
    </location>
</feature>
<keyword evidence="2" id="KW-0575">Peroxidase</keyword>
<keyword evidence="5" id="KW-0560">Oxidoreductase</keyword>
<keyword evidence="9" id="KW-0732">Signal</keyword>
<dbReference type="PROSITE" id="PS51402">
    <property type="entry name" value="CATALASE_3"/>
    <property type="match status" value="5"/>
</dbReference>
<dbReference type="SUPFAM" id="SSF56634">
    <property type="entry name" value="Heme-dependent catalase-like"/>
    <property type="match status" value="5"/>
</dbReference>
<dbReference type="Pfam" id="PF00199">
    <property type="entry name" value="Catalase"/>
    <property type="match status" value="5"/>
</dbReference>
<evidence type="ECO:0000256" key="6">
    <source>
        <dbReference type="ARBA" id="ARBA00023004"/>
    </source>
</evidence>
<evidence type="ECO:0000256" key="1">
    <source>
        <dbReference type="ARBA" id="ARBA00005329"/>
    </source>
</evidence>
<dbReference type="PRINTS" id="PR00067">
    <property type="entry name" value="CATALASE"/>
</dbReference>
<comment type="similarity">
    <text evidence="1">Belongs to the catalase family.</text>
</comment>
<evidence type="ECO:0000256" key="9">
    <source>
        <dbReference type="SAM" id="SignalP"/>
    </source>
</evidence>
<name>A0A2H1VPK6_SPOFR</name>
<dbReference type="GO" id="GO:0004096">
    <property type="term" value="F:catalase activity"/>
    <property type="evidence" value="ECO:0007669"/>
    <property type="project" value="UniProtKB-EC"/>
</dbReference>
<keyword evidence="7" id="KW-0376">Hydrogen peroxide</keyword>
<evidence type="ECO:0000259" key="10">
    <source>
        <dbReference type="SMART" id="SM01060"/>
    </source>
</evidence>
<protein>
    <submittedName>
        <fullName evidence="11">SFRICE_020556</fullName>
    </submittedName>
</protein>
<feature type="domain" description="Catalase core" evidence="10">
    <location>
        <begin position="47"/>
        <end position="426"/>
    </location>
</feature>
<dbReference type="EMBL" id="ODYU01003686">
    <property type="protein sequence ID" value="SOQ42760.1"/>
    <property type="molecule type" value="Genomic_DNA"/>
</dbReference>
<feature type="domain" description="Catalase core" evidence="10">
    <location>
        <begin position="1641"/>
        <end position="2020"/>
    </location>
</feature>
<feature type="domain" description="Catalase core" evidence="10">
    <location>
        <begin position="1107"/>
        <end position="1486"/>
    </location>
</feature>
<feature type="region of interest" description="Disordered" evidence="8">
    <location>
        <begin position="2688"/>
        <end position="2707"/>
    </location>
</feature>
<feature type="chain" id="PRO_5013614848" evidence="9">
    <location>
        <begin position="18"/>
        <end position="2707"/>
    </location>
</feature>
<dbReference type="PANTHER" id="PTHR11465:SF9">
    <property type="entry name" value="CATALASE"/>
    <property type="match status" value="1"/>
</dbReference>
<evidence type="ECO:0000256" key="4">
    <source>
        <dbReference type="ARBA" id="ARBA00022723"/>
    </source>
</evidence>
<keyword evidence="6" id="KW-0408">Iron</keyword>
<evidence type="ECO:0000256" key="8">
    <source>
        <dbReference type="SAM" id="MobiDB-lite"/>
    </source>
</evidence>
<reference evidence="11" key="1">
    <citation type="submission" date="2016-07" db="EMBL/GenBank/DDBJ databases">
        <authorList>
            <person name="Bretaudeau A."/>
        </authorList>
    </citation>
    <scope>NUCLEOTIDE SEQUENCE</scope>
    <source>
        <strain evidence="11">Rice</strain>
        <tissue evidence="11">Whole body</tissue>
    </source>
</reference>
<dbReference type="GO" id="GO:0005737">
    <property type="term" value="C:cytoplasm"/>
    <property type="evidence" value="ECO:0007669"/>
    <property type="project" value="TreeGrafter"/>
</dbReference>
<dbReference type="InterPro" id="IPR020835">
    <property type="entry name" value="Catalase_sf"/>
</dbReference>
<dbReference type="GO" id="GO:0042542">
    <property type="term" value="P:response to hydrogen peroxide"/>
    <property type="evidence" value="ECO:0007669"/>
    <property type="project" value="TreeGrafter"/>
</dbReference>
<feature type="region of interest" description="Disordered" evidence="8">
    <location>
        <begin position="2116"/>
        <end position="2148"/>
    </location>
</feature>
<feature type="domain" description="Catalase core" evidence="10">
    <location>
        <begin position="574"/>
        <end position="953"/>
    </location>
</feature>